<feature type="compositionally biased region" description="Low complexity" evidence="1">
    <location>
        <begin position="73"/>
        <end position="85"/>
    </location>
</feature>
<dbReference type="RefSeq" id="WP_014586680.1">
    <property type="nucleotide sequence ID" value="NC_017527.1"/>
</dbReference>
<reference evidence="3 4" key="1">
    <citation type="journal article" date="2012" name="PLoS ONE">
        <title>The genome characteristics and predicted function of methyl-group oxidation pathway in the obligate aceticlastic methanogens, Methanosaeta spp.</title>
        <authorList>
            <person name="Zhu J."/>
            <person name="Zheng H."/>
            <person name="Ai G."/>
            <person name="Zhang G."/>
            <person name="Liu D."/>
            <person name="Liu X."/>
            <person name="Dong X."/>
        </authorList>
    </citation>
    <scope>NUCLEOTIDE SEQUENCE [LARGE SCALE GENOMIC DNA]</scope>
    <source>
        <strain evidence="3 4">6Ac</strain>
    </source>
</reference>
<protein>
    <submittedName>
        <fullName evidence="3">Putative methanogenesis marker 16 metalloprotein</fullName>
    </submittedName>
</protein>
<dbReference type="KEGG" id="mhi:Mhar_1126"/>
<evidence type="ECO:0000259" key="2">
    <source>
        <dbReference type="Pfam" id="PF01837"/>
    </source>
</evidence>
<dbReference type="PATRIC" id="fig|1110509.7.peg.1253"/>
<dbReference type="AlphaFoldDB" id="G7WMK0"/>
<accession>G7WMK0</accession>
<dbReference type="Pfam" id="PF01837">
    <property type="entry name" value="HcyBio"/>
    <property type="match status" value="1"/>
</dbReference>
<evidence type="ECO:0000256" key="1">
    <source>
        <dbReference type="SAM" id="MobiDB-lite"/>
    </source>
</evidence>
<dbReference type="GeneID" id="76624219"/>
<evidence type="ECO:0000313" key="3">
    <source>
        <dbReference type="EMBL" id="AET64495.1"/>
    </source>
</evidence>
<proteinExistence type="predicted"/>
<dbReference type="Proteomes" id="UP000005877">
    <property type="component" value="Chromosome"/>
</dbReference>
<dbReference type="HOGENOM" id="CLU_2366192_0_0_2"/>
<dbReference type="InterPro" id="IPR002708">
    <property type="entry name" value="HcyBio"/>
</dbReference>
<sequence length="95" mass="9673">MERSFSEIRAKVDRGEAVVLTAREVGEVLADGGRVSLEEVDVVTCATRAVMSGTYAVLSFPAAPPAPSGGRSGSRSTASRESSGPAPTSGWGSST</sequence>
<evidence type="ECO:0000313" key="4">
    <source>
        <dbReference type="Proteomes" id="UP000005877"/>
    </source>
</evidence>
<gene>
    <name evidence="3" type="ordered locus">Mhar_1126</name>
</gene>
<feature type="domain" description="Homocysteine biosynthesis enzyme sulfur-incorporation" evidence="2">
    <location>
        <begin position="17"/>
        <end position="65"/>
    </location>
</feature>
<dbReference type="EMBL" id="CP003117">
    <property type="protein sequence ID" value="AET64495.1"/>
    <property type="molecule type" value="Genomic_DNA"/>
</dbReference>
<keyword evidence="4" id="KW-1185">Reference proteome</keyword>
<feature type="region of interest" description="Disordered" evidence="1">
    <location>
        <begin position="60"/>
        <end position="95"/>
    </location>
</feature>
<dbReference type="STRING" id="1110509.Mhar_1126"/>
<name>G7WMK0_METH6</name>
<organism evidence="3 4">
    <name type="scientific">Methanothrix harundinacea (strain 6Ac)</name>
    <name type="common">Methanosaeta harundinacea</name>
    <dbReference type="NCBI Taxonomy" id="1110509"/>
    <lineage>
        <taxon>Archaea</taxon>
        <taxon>Methanobacteriati</taxon>
        <taxon>Methanobacteriota</taxon>
        <taxon>Stenosarchaea group</taxon>
        <taxon>Methanomicrobia</taxon>
        <taxon>Methanotrichales</taxon>
        <taxon>Methanotrichaceae</taxon>
        <taxon>Methanothrix</taxon>
    </lineage>
</organism>